<sequence>MSSASLFLYVYKNVHGCREKLEKHVKIQEKSVIVKKVKEVDDDYEPHSQIKSQHISDCPELLFDVIMPQSQIIANWNDKKLTTGWQNILRQAIWDAQQLPSAFSFPNNWITNDTQLKISGACSEAHCKSKIFAEGKRRDEAKKVLITMLPSEYREQHLANLSIDYEPPHLNTTVTHRKLREEAVNEHLGYNPLNIYYWSEAQIEVWNLLHKQQLPLSFDTTGSLVRRFSFYKGMDKSKALFYYVLVVGFKQKIIPLLQALLLSHHVPIIVDVFQRWIESGARIPREITTDGSPTLQNAVCLAFNNMTFKNYNLHCYELLLNKKEIEVPKCFYRLDVNHLIHTARKDWTCFAKADLTIIDFYVRCIGYLTQVESLQQFENVVESIIIVSNSVSMEKESLCCQKKESLLQLFKTYEQVLNKFATDSGQEEFATINENASKEPDHNTIDNSLVLYINSLFEKVINLCPQNTDLTVQPNFYYCSEFTKPFKILCYTFTTWTNVMKRIFMSPNNVGTSCRSETYNKDRKQAVPRPIIIPKFLLKERTKIAATTKFVFTRTKSIKKNEKISAHDNMLDLDLEKLVISNGTKTETLFPDQVDHELPAPTDVQDVQFNSTVVYGDIQTNELFDDLNLSQIPTANSDQHFHSTLIYNGIETKECYQDLKKLQTPAVHDLKHQVTDTCSSTKSNEETSKSILEPSDISIQKHDLKDLFKKLLNAINERKLILNETFPNENSEDNKEIKTKWKLYDSLATTSQEILSPAENIALILFVQM</sequence>
<dbReference type="EMBL" id="NNAY01002915">
    <property type="protein sequence ID" value="OXU20325.1"/>
    <property type="molecule type" value="Genomic_DNA"/>
</dbReference>
<evidence type="ECO:0000313" key="2">
    <source>
        <dbReference type="Proteomes" id="UP000215335"/>
    </source>
</evidence>
<dbReference type="AlphaFoldDB" id="A0A232EPN7"/>
<protein>
    <submittedName>
        <fullName evidence="1">Uncharacterized protein</fullName>
    </submittedName>
</protein>
<comment type="caution">
    <text evidence="1">The sequence shown here is derived from an EMBL/GenBank/DDBJ whole genome shotgun (WGS) entry which is preliminary data.</text>
</comment>
<accession>A0A232EPN7</accession>
<evidence type="ECO:0000313" key="1">
    <source>
        <dbReference type="EMBL" id="OXU20325.1"/>
    </source>
</evidence>
<dbReference type="Proteomes" id="UP000215335">
    <property type="component" value="Unassembled WGS sequence"/>
</dbReference>
<organism evidence="1 2">
    <name type="scientific">Trichomalopsis sarcophagae</name>
    <dbReference type="NCBI Taxonomy" id="543379"/>
    <lineage>
        <taxon>Eukaryota</taxon>
        <taxon>Metazoa</taxon>
        <taxon>Ecdysozoa</taxon>
        <taxon>Arthropoda</taxon>
        <taxon>Hexapoda</taxon>
        <taxon>Insecta</taxon>
        <taxon>Pterygota</taxon>
        <taxon>Neoptera</taxon>
        <taxon>Endopterygota</taxon>
        <taxon>Hymenoptera</taxon>
        <taxon>Apocrita</taxon>
        <taxon>Proctotrupomorpha</taxon>
        <taxon>Chalcidoidea</taxon>
        <taxon>Pteromalidae</taxon>
        <taxon>Pteromalinae</taxon>
        <taxon>Trichomalopsis</taxon>
    </lineage>
</organism>
<name>A0A232EPN7_9HYME</name>
<reference evidence="1 2" key="1">
    <citation type="journal article" date="2017" name="Curr. Biol.">
        <title>The Evolution of Venom by Co-option of Single-Copy Genes.</title>
        <authorList>
            <person name="Martinson E.O."/>
            <person name="Mrinalini"/>
            <person name="Kelkar Y.D."/>
            <person name="Chang C.H."/>
            <person name="Werren J.H."/>
        </authorList>
    </citation>
    <scope>NUCLEOTIDE SEQUENCE [LARGE SCALE GENOMIC DNA]</scope>
    <source>
        <strain evidence="1 2">Alberta</strain>
        <tissue evidence="1">Whole body</tissue>
    </source>
</reference>
<gene>
    <name evidence="1" type="ORF">TSAR_008511</name>
</gene>
<proteinExistence type="predicted"/>
<keyword evidence="2" id="KW-1185">Reference proteome</keyword>